<dbReference type="EMBL" id="LR721783">
    <property type="protein sequence ID" value="VVW36017.1"/>
    <property type="molecule type" value="Genomic_DNA"/>
</dbReference>
<protein>
    <submittedName>
        <fullName evidence="1">Uncharacterized protein</fullName>
    </submittedName>
</protein>
<reference evidence="1" key="1">
    <citation type="submission" date="2019-09" db="EMBL/GenBank/DDBJ databases">
        <authorList>
            <person name="Zhang L."/>
        </authorList>
    </citation>
    <scope>NUCLEOTIDE SEQUENCE</scope>
</reference>
<proteinExistence type="predicted"/>
<evidence type="ECO:0000313" key="1">
    <source>
        <dbReference type="EMBL" id="VVW36017.1"/>
    </source>
</evidence>
<name>A0A5K1DC40_9MAGN</name>
<gene>
    <name evidence="1" type="ORF">NYM_LOCUS20287</name>
</gene>
<accession>A0A5K1DC40</accession>
<organism evidence="1">
    <name type="scientific">Nymphaea colorata</name>
    <name type="common">pocket water lily</name>
    <dbReference type="NCBI Taxonomy" id="210225"/>
    <lineage>
        <taxon>Eukaryota</taxon>
        <taxon>Viridiplantae</taxon>
        <taxon>Streptophyta</taxon>
        <taxon>Embryophyta</taxon>
        <taxon>Tracheophyta</taxon>
        <taxon>Spermatophyta</taxon>
        <taxon>Magnoliopsida</taxon>
        <taxon>Nymphaeales</taxon>
        <taxon>Nymphaeaceae</taxon>
        <taxon>Nymphaea</taxon>
    </lineage>
</organism>
<sequence>MIVILLTQKF</sequence>